<protein>
    <submittedName>
        <fullName evidence="5">RHS repeat-associated protein</fullName>
    </submittedName>
</protein>
<accession>A0ABS2SNI3</accession>
<gene>
    <name evidence="5" type="ORF">JOC54_000313</name>
</gene>
<feature type="domain" description="Fibronectin type-III" evidence="4">
    <location>
        <begin position="775"/>
        <end position="891"/>
    </location>
</feature>
<dbReference type="Pfam" id="PF25023">
    <property type="entry name" value="TEN_YD-shell"/>
    <property type="match status" value="2"/>
</dbReference>
<dbReference type="Proteomes" id="UP001179280">
    <property type="component" value="Unassembled WGS sequence"/>
</dbReference>
<dbReference type="Gene3D" id="2.60.40.10">
    <property type="entry name" value="Immunoglobulins"/>
    <property type="match status" value="3"/>
</dbReference>
<evidence type="ECO:0000259" key="4">
    <source>
        <dbReference type="SMART" id="SM00060"/>
    </source>
</evidence>
<evidence type="ECO:0000313" key="6">
    <source>
        <dbReference type="Proteomes" id="UP001179280"/>
    </source>
</evidence>
<dbReference type="Gene3D" id="2.60.120.260">
    <property type="entry name" value="Galactose-binding domain-like"/>
    <property type="match status" value="1"/>
</dbReference>
<dbReference type="Pfam" id="PF20148">
    <property type="entry name" value="DUF6531"/>
    <property type="match status" value="1"/>
</dbReference>
<dbReference type="InterPro" id="IPR008979">
    <property type="entry name" value="Galactose-bd-like_sf"/>
</dbReference>
<dbReference type="NCBIfam" id="TIGR01643">
    <property type="entry name" value="YD_repeat_2x"/>
    <property type="match status" value="2"/>
</dbReference>
<dbReference type="Pfam" id="PF15653">
    <property type="entry name" value="Tox-URI2"/>
    <property type="match status" value="1"/>
</dbReference>
<dbReference type="InterPro" id="IPR013783">
    <property type="entry name" value="Ig-like_fold"/>
</dbReference>
<dbReference type="NCBIfam" id="TIGR03696">
    <property type="entry name" value="Rhs_assc_core"/>
    <property type="match status" value="1"/>
</dbReference>
<dbReference type="RefSeq" id="WP_204463868.1">
    <property type="nucleotide sequence ID" value="NZ_JAFBCV010000001.1"/>
</dbReference>
<dbReference type="SMART" id="SM00060">
    <property type="entry name" value="FN3"/>
    <property type="match status" value="3"/>
</dbReference>
<dbReference type="InterPro" id="IPR028899">
    <property type="entry name" value="Tox-URI2_dom"/>
</dbReference>
<feature type="compositionally biased region" description="Acidic residues" evidence="2">
    <location>
        <begin position="86"/>
        <end position="99"/>
    </location>
</feature>
<feature type="domain" description="Fibronectin type-III" evidence="4">
    <location>
        <begin position="643"/>
        <end position="759"/>
    </location>
</feature>
<feature type="compositionally biased region" description="Polar residues" evidence="2">
    <location>
        <begin position="29"/>
        <end position="39"/>
    </location>
</feature>
<feature type="compositionally biased region" description="Acidic residues" evidence="2">
    <location>
        <begin position="52"/>
        <end position="67"/>
    </location>
</feature>
<evidence type="ECO:0000313" key="5">
    <source>
        <dbReference type="EMBL" id="MBM7837082.1"/>
    </source>
</evidence>
<keyword evidence="1" id="KW-0677">Repeat</keyword>
<feature type="signal peptide" evidence="3">
    <location>
        <begin position="1"/>
        <end position="28"/>
    </location>
</feature>
<keyword evidence="6" id="KW-1185">Reference proteome</keyword>
<dbReference type="InterPro" id="IPR022385">
    <property type="entry name" value="Rhs_assc_core"/>
</dbReference>
<dbReference type="InterPro" id="IPR056823">
    <property type="entry name" value="TEN-like_YD-shell"/>
</dbReference>
<feature type="chain" id="PRO_5045480980" evidence="3">
    <location>
        <begin position="29"/>
        <end position="2360"/>
    </location>
</feature>
<feature type="region of interest" description="Disordered" evidence="2">
    <location>
        <begin position="82"/>
        <end position="101"/>
    </location>
</feature>
<dbReference type="PANTHER" id="PTHR32305">
    <property type="match status" value="1"/>
</dbReference>
<feature type="region of interest" description="Disordered" evidence="2">
    <location>
        <begin position="29"/>
        <end position="67"/>
    </location>
</feature>
<sequence>MRRKAQKWFIWLLAVLIVVGGMPLQAIAEQTGSGSQPAESEQHDEADHVEETHDEEEEDGDGDSLYEDVEPDFAVQENEVDKISELEDNDDPGSQEELVDERTENTKLFLNDDGSYTQEVYFEPIHTLDDGTEEWQDISSELEKVSSEEITTENTNLASSFKPAMENGEYATYTQDDHTLTFSLLSATDREGETIAVTDQPASFNENELTYQAIFPNIDLRHFTFDQSTKEDLVLHEYNGIHTFTYNLKTDLTAVENEDGSITFTNDAAEDVFHLPKPYMADSNYDDAKGETAESQDVSYVLTEIDEGYEIMVEADEQWLADESRVYPVYIDPTTSVNVSSDAFVMSAYPTANYSSTSSKWDASQNAHVLKVGKYDNTTGTTYGYLKQSIDAVKNMTVTKATFNVHVIHHYYGNSPNGLWLDTVNSDWTPSSLNWNNKPGSTNIAKVDVGRNKPASFDVTSTVKAWMDGSKKNYGFKLHTNGNGMEYWKKVISTSNSTNKPHMSITYTIPAPATPTSKTFTTGDGAGHVNVSWKKVPGATGYKVWVYNGKDYQAFTVGDVATWTTENKKIWPTAGDIAAGKFALYTNGKGAELAVDPSPVYKNSGGSYPTSKNYWFRVSAIYAQGESAMSDATKPTIPNLKKPDKPTTKSFSSGDGTGYIDLNWPAISGATGYKLYLYNGTSHEMLDVGNVTSYSTKGKKIWPTAAEIKAGKFKLHLTDNAGAELPVDPSPVYKNSGGNYPNATDFNFKIQAYNAHGETVRSASVLPYIPDLEKPKAPNGVAYTNIKSENTGYIMLDWDEMENASGYKVWMSNGKTFTSFDAGDNTHWTTQGKGIWPTAADIDGGKSALYTNGKGTELAIDPSPVYKNAGGNTTAKNYFFKITAYNEDGETIQSPEFKPSIGQPTELFGEEDYWSILSVPYGKVNAATGNLMVSEEDLSISGRGPGLGFSRTYNSLARTTGMFGYGWHADSEMTLKLSGNQALFVDDDSTLHVFTKQSDGSYKPPTGVYLELEDKNNELILTTKDQTKAHFSKTTGKLGKLVDGHNNTTTYTYETNRLKTIKDASGRTVTFIYNGDGTVKEVQAPASRKLLYGYENGRLVSYTDFDGAVTKYEYATDGKLTAVYEPTHTEANPVSNRFLYNGDMLKEAINPRNESYKLTYDLAKRTLLFTQPNNRKLSYTYNAAGNPIQYIEDVDGLKLTTNYKYAGNNLTETTDPNDIASGKPTESFQYDKDGNVIKAVDDYGTETYTYNDNHDVTSMIDTEGDEVTIAYDGLDPVSETDQSGKTASASKYAANGNLTEESHELATAANILANSRFEDGTNSWTRMDRNSNGTYAVDRQSTGKLAGPNSLKLTIQSDAADHVYQAATQVVDAAPDVSYTLSSLVKTDTINARAFLNVEALDAAGKRIQWIDNRHSHVVGKQNWAERQLSFVTPANTAKIRVYLEIEKIKPTASGSAWFDQVQLERAEVSSSFNPIANSSFQNNLTGWSGSGGSVDSNGFDDKKSIKIVKTASQAVSEYKQTITLNKAATEQAIDLTFTGLSKADNVKSTNYGLKAKVHYTDGTTADFGPATFPEGTNDWNRTALKLGKSKPVTKIDVSFFIQGSGTAWFDDMRILEGNVVKKQTFDSQGNYVNKVEDELGFTTSSVFDAYGNETESIDALGKKKTFTYDLANQLKQLKLDNGTSISYTHDKNGNMLSKSIAPTNGQAQVFSYEYDTAGKLMKTVGPFQDVVSNQYDANSNVIKTTMPNGHTTEMTYDGTDRMATKSYNGQIAYRFTYDKNGNELTVKDEKANQTKTRTFDKKDRMVTLAERTGKQEWTYSTTSDKLNTFIFTHGSFKQTNTYEYNKKDQNVRMKDGDGTYHFDYDEKGNVKTFISGNGTGASFTYDPRGLVTALTVGSDAGAPFLEEFMTYDANGNRTSIKDSSGKAITYTYGTLDQLMSETLRDGTKNEFTYDGFGNRTSVKTTKNGQTTETKASYNLYNQLTSVGNESLTYDKNGNRLTDGAYSYTWDAADQITAITKKGETAPIATYSYDEDGRRIQKAVGTSVTNYFYDGDSLNVLYETNGSNAVTKSYTYSDSGQLVSMKKGSTKYYYHYNAHGDIIGISDKDGNRLATYEYDAWGNPLKVEETTAVKDNSYRYAGYQYDHETGMYYLMARYYEPKHGAFLSIDPDPGDEDDIITQNGYTYANNNPVMLVDPDGHWVWLAVNAGFAAYDGYKAYKAGKGWKGAAWAAASNFGPGKVFKGAKKALGFAKKVHGNSKKSMKNHHGYKIIDKKTGQIAKIGISGSKLNKNGSSRRANTQLRDFNKSAGYNRYKAVVIKKNLKGRERASRWEQGRSDSVFLAGGRMKFHSKPKQSRYR</sequence>
<organism evidence="5 6">
    <name type="scientific">Shouchella xiaoxiensis</name>
    <dbReference type="NCBI Taxonomy" id="766895"/>
    <lineage>
        <taxon>Bacteria</taxon>
        <taxon>Bacillati</taxon>
        <taxon>Bacillota</taxon>
        <taxon>Bacilli</taxon>
        <taxon>Bacillales</taxon>
        <taxon>Bacillaceae</taxon>
        <taxon>Shouchella</taxon>
    </lineage>
</organism>
<dbReference type="PANTHER" id="PTHR32305:SF17">
    <property type="entry name" value="TRNA NUCLEASE WAPA"/>
    <property type="match status" value="1"/>
</dbReference>
<feature type="compositionally biased region" description="Basic and acidic residues" evidence="2">
    <location>
        <begin position="40"/>
        <end position="51"/>
    </location>
</feature>
<proteinExistence type="predicted"/>
<dbReference type="InterPro" id="IPR045351">
    <property type="entry name" value="DUF6531"/>
</dbReference>
<dbReference type="InterPro" id="IPR050708">
    <property type="entry name" value="T6SS_VgrG/RHS"/>
</dbReference>
<evidence type="ECO:0000256" key="1">
    <source>
        <dbReference type="ARBA" id="ARBA00022737"/>
    </source>
</evidence>
<evidence type="ECO:0000256" key="3">
    <source>
        <dbReference type="SAM" id="SignalP"/>
    </source>
</evidence>
<dbReference type="NCBIfam" id="NF033679">
    <property type="entry name" value="DNRLRE_dom"/>
    <property type="match status" value="1"/>
</dbReference>
<evidence type="ECO:0000256" key="2">
    <source>
        <dbReference type="SAM" id="MobiDB-lite"/>
    </source>
</evidence>
<feature type="domain" description="Fibronectin type-III" evidence="4">
    <location>
        <begin position="512"/>
        <end position="627"/>
    </location>
</feature>
<dbReference type="Gene3D" id="2.180.10.10">
    <property type="entry name" value="RHS repeat-associated core"/>
    <property type="match status" value="3"/>
</dbReference>
<dbReference type="InterPro" id="IPR006530">
    <property type="entry name" value="YD"/>
</dbReference>
<reference evidence="5" key="1">
    <citation type="submission" date="2021-01" db="EMBL/GenBank/DDBJ databases">
        <title>Genomic Encyclopedia of Type Strains, Phase IV (KMG-IV): sequencing the most valuable type-strain genomes for metagenomic binning, comparative biology and taxonomic classification.</title>
        <authorList>
            <person name="Goeker M."/>
        </authorList>
    </citation>
    <scope>NUCLEOTIDE SEQUENCE</scope>
    <source>
        <strain evidence="5">DSM 21943</strain>
    </source>
</reference>
<dbReference type="SUPFAM" id="SSF49785">
    <property type="entry name" value="Galactose-binding domain-like"/>
    <property type="match status" value="1"/>
</dbReference>
<dbReference type="EMBL" id="JAFBCV010000001">
    <property type="protein sequence ID" value="MBM7837082.1"/>
    <property type="molecule type" value="Genomic_DNA"/>
</dbReference>
<keyword evidence="3" id="KW-0732">Signal</keyword>
<name>A0ABS2SNI3_9BACI</name>
<dbReference type="InterPro" id="IPR003961">
    <property type="entry name" value="FN3_dom"/>
</dbReference>
<comment type="caution">
    <text evidence="5">The sequence shown here is derived from an EMBL/GenBank/DDBJ whole genome shotgun (WGS) entry which is preliminary data.</text>
</comment>